<dbReference type="OrthoDB" id="4919232at2759"/>
<feature type="compositionally biased region" description="Polar residues" evidence="1">
    <location>
        <begin position="324"/>
        <end position="334"/>
    </location>
</feature>
<protein>
    <recommendedName>
        <fullName evidence="2">NWD NACHT-NTPase N-terminal domain-containing protein</fullName>
    </recommendedName>
</protein>
<feature type="compositionally biased region" description="Basic residues" evidence="1">
    <location>
        <begin position="12"/>
        <end position="24"/>
    </location>
</feature>
<dbReference type="Proteomes" id="UP000028045">
    <property type="component" value="Unassembled WGS sequence"/>
</dbReference>
<dbReference type="AlphaFoldDB" id="A0A084AN92"/>
<dbReference type="HOGENOM" id="CLU_049618_0_0_1"/>
<evidence type="ECO:0000313" key="3">
    <source>
        <dbReference type="EMBL" id="KEY66771.1"/>
    </source>
</evidence>
<feature type="domain" description="NWD NACHT-NTPase N-terminal" evidence="2">
    <location>
        <begin position="65"/>
        <end position="284"/>
    </location>
</feature>
<evidence type="ECO:0000256" key="1">
    <source>
        <dbReference type="SAM" id="MobiDB-lite"/>
    </source>
</evidence>
<accession>A0A084AN92</accession>
<feature type="region of interest" description="Disordered" evidence="1">
    <location>
        <begin position="1"/>
        <end position="58"/>
    </location>
</feature>
<reference evidence="3 4" key="1">
    <citation type="journal article" date="2014" name="BMC Genomics">
        <title>Comparative genome sequencing reveals chemotype-specific gene clusters in the toxigenic black mold Stachybotrys.</title>
        <authorList>
            <person name="Semeiks J."/>
            <person name="Borek D."/>
            <person name="Otwinowski Z."/>
            <person name="Grishin N.V."/>
        </authorList>
    </citation>
    <scope>NUCLEOTIDE SEQUENCE [LARGE SCALE GENOMIC DNA]</scope>
    <source>
        <strain evidence="4">CBS 109288 / IBT 7711</strain>
    </source>
</reference>
<evidence type="ECO:0000313" key="4">
    <source>
        <dbReference type="Proteomes" id="UP000028045"/>
    </source>
</evidence>
<feature type="compositionally biased region" description="Low complexity" evidence="1">
    <location>
        <begin position="25"/>
        <end position="48"/>
    </location>
</feature>
<keyword evidence="4" id="KW-1185">Reference proteome</keyword>
<feature type="region of interest" description="Disordered" evidence="1">
    <location>
        <begin position="313"/>
        <end position="334"/>
    </location>
</feature>
<dbReference type="InterPro" id="IPR031359">
    <property type="entry name" value="NACHT_N"/>
</dbReference>
<gene>
    <name evidence="3" type="ORF">S7711_07552</name>
</gene>
<dbReference type="Pfam" id="PF17100">
    <property type="entry name" value="NACHT_N"/>
    <property type="match status" value="1"/>
</dbReference>
<dbReference type="EMBL" id="KL648646">
    <property type="protein sequence ID" value="KEY66771.1"/>
    <property type="molecule type" value="Genomic_DNA"/>
</dbReference>
<evidence type="ECO:0000259" key="2">
    <source>
        <dbReference type="Pfam" id="PF17100"/>
    </source>
</evidence>
<sequence>MSHDHENPLKRLVGRLRSNSHPKRTSPTSPTRSGRRSTSSSATRRSATPPSPSSHHVKDAPVSLSLWSAAYDTLRDRPATAGLVIAYEGIVAQVLPEHMKPAGINSTLRDHPDSRRQQLVTAIAVAGLRKGRGRGSSGGAGDEVARAVLDTAKADVEGMMEAYPSTALAWTGLCALTPLPLDPVLRVADMRAGVRHVFGRIQWYMLLSRLLLPSAWRDDAAFRRAQETQQTREMLVGLYRKVLEFEMNCVCAAASSWNNAAKNVVGWAGLAALVDALRDADAEVEGYVARNCDEGTKAVLLGRCRDLEAAEGAAEAAVPPTRGTARNTAPQVKV</sequence>
<organism evidence="3 4">
    <name type="scientific">Stachybotrys chartarum (strain CBS 109288 / IBT 7711)</name>
    <name type="common">Toxic black mold</name>
    <name type="synonym">Stilbospora chartarum</name>
    <dbReference type="NCBI Taxonomy" id="1280523"/>
    <lineage>
        <taxon>Eukaryota</taxon>
        <taxon>Fungi</taxon>
        <taxon>Dikarya</taxon>
        <taxon>Ascomycota</taxon>
        <taxon>Pezizomycotina</taxon>
        <taxon>Sordariomycetes</taxon>
        <taxon>Hypocreomycetidae</taxon>
        <taxon>Hypocreales</taxon>
        <taxon>Stachybotryaceae</taxon>
        <taxon>Stachybotrys</taxon>
    </lineage>
</organism>
<name>A0A084AN92_STACB</name>
<proteinExistence type="predicted"/>